<keyword evidence="6" id="KW-1185">Reference proteome</keyword>
<dbReference type="InterPro" id="IPR008183">
    <property type="entry name" value="Aldose_1/G6P_1-epimerase"/>
</dbReference>
<dbReference type="GO" id="GO:0030246">
    <property type="term" value="F:carbohydrate binding"/>
    <property type="evidence" value="ECO:0007669"/>
    <property type="project" value="InterPro"/>
</dbReference>
<dbReference type="Gene3D" id="2.70.98.10">
    <property type="match status" value="1"/>
</dbReference>
<evidence type="ECO:0000313" key="6">
    <source>
        <dbReference type="Proteomes" id="UP000001036"/>
    </source>
</evidence>
<dbReference type="InterPro" id="IPR025532">
    <property type="entry name" value="G6P_1-epimerase"/>
</dbReference>
<dbReference type="AlphaFoldDB" id="B3PHI2"/>
<evidence type="ECO:0000256" key="2">
    <source>
        <dbReference type="ARBA" id="ARBA00005866"/>
    </source>
</evidence>
<evidence type="ECO:0000313" key="5">
    <source>
        <dbReference type="EMBL" id="ACE84084.1"/>
    </source>
</evidence>
<dbReference type="KEGG" id="cja:CJA_1982"/>
<proteinExistence type="inferred from homology"/>
<dbReference type="PANTHER" id="PTHR11122">
    <property type="entry name" value="APOSPORY-ASSOCIATED PROTEIN C-RELATED"/>
    <property type="match status" value="1"/>
</dbReference>
<dbReference type="SUPFAM" id="SSF74650">
    <property type="entry name" value="Galactose mutarotase-like"/>
    <property type="match status" value="1"/>
</dbReference>
<dbReference type="HOGENOM" id="CLU_048345_4_0_6"/>
<sequence>MHINSLDPQAIQQLDNLIAKCDFLQLRTSNDVYPQAPGSGLPLICVETPLCSAVISLQGAHLLEYKTTEGDPLLWVSPNCDFSPGAALRGGVPLCLPWFGVNREDPNKPKHGFARNNFWQLADARMLADGSVELEFLFVSEGHLLFAYDFSAELRMTLGQSAKLELTINNTDDEDFDCSWAMHNYYPVHQLAEVRVEGLGGRTYKDNLEGYAEKLQAGDVRFQEPVDRVFPGIDNSLKIIGSPSIAITQHNCPSVITWNPGDEAAANIADIGAGQEQFYICVERGAVLDEQWHLPAGSSKSAWMEFKQV</sequence>
<evidence type="ECO:0000256" key="1">
    <source>
        <dbReference type="ARBA" id="ARBA00001096"/>
    </source>
</evidence>
<dbReference type="OrthoDB" id="9790727at2"/>
<dbReference type="InterPro" id="IPR011013">
    <property type="entry name" value="Gal_mutarotase_sf_dom"/>
</dbReference>
<protein>
    <recommendedName>
        <fullName evidence="3">glucose-6-phosphate 1-epimerase</fullName>
        <ecNumber evidence="3">5.1.3.15</ecNumber>
    </recommendedName>
</protein>
<dbReference type="STRING" id="498211.CJA_1982"/>
<dbReference type="Proteomes" id="UP000001036">
    <property type="component" value="Chromosome"/>
</dbReference>
<comment type="catalytic activity">
    <reaction evidence="1">
        <text>alpha-D-glucose 6-phosphate = beta-D-glucose 6-phosphate</text>
        <dbReference type="Rhea" id="RHEA:16249"/>
        <dbReference type="ChEBI" id="CHEBI:58225"/>
        <dbReference type="ChEBI" id="CHEBI:58247"/>
        <dbReference type="EC" id="5.1.3.15"/>
    </reaction>
</comment>
<organism evidence="5 6">
    <name type="scientific">Cellvibrio japonicus (strain Ueda107)</name>
    <name type="common">Pseudomonas fluorescens subsp. cellulosa</name>
    <dbReference type="NCBI Taxonomy" id="498211"/>
    <lineage>
        <taxon>Bacteria</taxon>
        <taxon>Pseudomonadati</taxon>
        <taxon>Pseudomonadota</taxon>
        <taxon>Gammaproteobacteria</taxon>
        <taxon>Cellvibrionales</taxon>
        <taxon>Cellvibrionaceae</taxon>
        <taxon>Cellvibrio</taxon>
    </lineage>
</organism>
<dbReference type="eggNOG" id="COG0676">
    <property type="taxonomic scope" value="Bacteria"/>
</dbReference>
<dbReference type="EMBL" id="CP000934">
    <property type="protein sequence ID" value="ACE84084.1"/>
    <property type="molecule type" value="Genomic_DNA"/>
</dbReference>
<evidence type="ECO:0000256" key="4">
    <source>
        <dbReference type="ARBA" id="ARBA00023235"/>
    </source>
</evidence>
<dbReference type="EC" id="5.1.3.15" evidence="3"/>
<reference evidence="5 6" key="1">
    <citation type="journal article" date="2008" name="J. Bacteriol.">
        <title>Insights into plant cell wall degradation from the genome sequence of the soil bacterium Cellvibrio japonicus.</title>
        <authorList>
            <person name="Deboy R.T."/>
            <person name="Mongodin E.F."/>
            <person name="Fouts D.E."/>
            <person name="Tailford L.E."/>
            <person name="Khouri H."/>
            <person name="Emerson J.B."/>
            <person name="Mohamoud Y."/>
            <person name="Watkins K."/>
            <person name="Henrissat B."/>
            <person name="Gilbert H.J."/>
            <person name="Nelson K.E."/>
        </authorList>
    </citation>
    <scope>NUCLEOTIDE SEQUENCE [LARGE SCALE GENOMIC DNA]</scope>
    <source>
        <strain evidence="5 6">Ueda107</strain>
    </source>
</reference>
<dbReference type="Pfam" id="PF01263">
    <property type="entry name" value="Aldose_epim"/>
    <property type="match status" value="1"/>
</dbReference>
<dbReference type="InterPro" id="IPR014718">
    <property type="entry name" value="GH-type_carb-bd"/>
</dbReference>
<accession>B3PHI2</accession>
<dbReference type="GO" id="GO:0047938">
    <property type="term" value="F:glucose-6-phosphate 1-epimerase activity"/>
    <property type="evidence" value="ECO:0007669"/>
    <property type="project" value="UniProtKB-EC"/>
</dbReference>
<dbReference type="PANTHER" id="PTHR11122:SF13">
    <property type="entry name" value="GLUCOSE-6-PHOSPHATE 1-EPIMERASE"/>
    <property type="match status" value="1"/>
</dbReference>
<comment type="similarity">
    <text evidence="2">Belongs to the glucose-6-phosphate 1-epimerase family.</text>
</comment>
<name>B3PHI2_CELJU</name>
<dbReference type="CDD" id="cd09020">
    <property type="entry name" value="D-hex-6-P-epi_like"/>
    <property type="match status" value="1"/>
</dbReference>
<evidence type="ECO:0000256" key="3">
    <source>
        <dbReference type="ARBA" id="ARBA00012083"/>
    </source>
</evidence>
<gene>
    <name evidence="5" type="ordered locus">CJA_1982</name>
</gene>
<dbReference type="GO" id="GO:0005975">
    <property type="term" value="P:carbohydrate metabolic process"/>
    <property type="evidence" value="ECO:0007669"/>
    <property type="project" value="InterPro"/>
</dbReference>
<keyword evidence="4" id="KW-0413">Isomerase</keyword>
<dbReference type="RefSeq" id="WP_012487591.1">
    <property type="nucleotide sequence ID" value="NC_010995.1"/>
</dbReference>